<keyword evidence="9" id="KW-1015">Disulfide bond</keyword>
<keyword evidence="6" id="KW-0249">Electron transport</keyword>
<keyword evidence="8" id="KW-0472">Membrane</keyword>
<sequence>MCPVLEKTMEECKPSCVNYFDAYHQCVKRVGEEPPKGVNCELQYFDYYHCLDKCVPSRLFSKLK</sequence>
<evidence type="ECO:0000256" key="1">
    <source>
        <dbReference type="ARBA" id="ARBA00004137"/>
    </source>
</evidence>
<dbReference type="InterPro" id="IPR036811">
    <property type="entry name" value="Ubol_cytC_Rdtase_hinge_dom_sf"/>
</dbReference>
<proteinExistence type="inferred from homology"/>
<evidence type="ECO:0000256" key="6">
    <source>
        <dbReference type="ARBA" id="ARBA00022982"/>
    </source>
</evidence>
<protein>
    <recommendedName>
        <fullName evidence="10">Ubiquinol-cytochrome C reductase hinge domain-containing protein</fullName>
    </recommendedName>
</protein>
<keyword evidence="7" id="KW-0496">Mitochondrion</keyword>
<evidence type="ECO:0000256" key="5">
    <source>
        <dbReference type="ARBA" id="ARBA00022792"/>
    </source>
</evidence>
<reference evidence="11" key="1">
    <citation type="journal article" date="2020" name="J. Eukaryot. Microbiol.">
        <title>De novo Sequencing, Assembly and Annotation of the Transcriptome for the Free-Living Testate Amoeba Arcella intermedia.</title>
        <authorList>
            <person name="Ribeiro G.M."/>
            <person name="Porfirio-Sousa A.L."/>
            <person name="Maurer-Alcala X.X."/>
            <person name="Katz L.A."/>
            <person name="Lahr D.J.G."/>
        </authorList>
    </citation>
    <scope>NUCLEOTIDE SEQUENCE</scope>
</reference>
<organism evidence="11">
    <name type="scientific">Arcella intermedia</name>
    <dbReference type="NCBI Taxonomy" id="1963864"/>
    <lineage>
        <taxon>Eukaryota</taxon>
        <taxon>Amoebozoa</taxon>
        <taxon>Tubulinea</taxon>
        <taxon>Elardia</taxon>
        <taxon>Arcellinida</taxon>
        <taxon>Sphaerothecina</taxon>
        <taxon>Arcellidae</taxon>
        <taxon>Arcella</taxon>
    </lineage>
</organism>
<dbReference type="SUPFAM" id="SSF81531">
    <property type="entry name" value="Non-heme 11 kDa protein of cytochrome bc1 complex (Ubiquinol-cytochrome c reductase)"/>
    <property type="match status" value="1"/>
</dbReference>
<evidence type="ECO:0000256" key="7">
    <source>
        <dbReference type="ARBA" id="ARBA00023128"/>
    </source>
</evidence>
<dbReference type="FunFam" id="1.10.287.20:FF:000001">
    <property type="entry name" value="Cytochrome b-c1 complex subunit 6"/>
    <property type="match status" value="1"/>
</dbReference>
<accession>A0A6B2LXN0</accession>
<keyword evidence="4" id="KW-0679">Respiratory chain</keyword>
<evidence type="ECO:0000256" key="4">
    <source>
        <dbReference type="ARBA" id="ARBA00022660"/>
    </source>
</evidence>
<name>A0A6B2LXN0_9EUKA</name>
<evidence type="ECO:0000256" key="8">
    <source>
        <dbReference type="ARBA" id="ARBA00023136"/>
    </source>
</evidence>
<dbReference type="Gene3D" id="1.10.287.20">
    <property type="entry name" value="Ubiquinol-cytochrome C reductase hinge domain"/>
    <property type="match status" value="1"/>
</dbReference>
<keyword evidence="5" id="KW-0999">Mitochondrion inner membrane</keyword>
<dbReference type="Pfam" id="PF02320">
    <property type="entry name" value="UCR_hinge"/>
    <property type="match status" value="1"/>
</dbReference>
<dbReference type="EMBL" id="GIBP01012678">
    <property type="protein sequence ID" value="NDV41647.1"/>
    <property type="molecule type" value="Transcribed_RNA"/>
</dbReference>
<dbReference type="PANTHER" id="PTHR15336">
    <property type="entry name" value="UBIQUINOL-CYTOCHROME C REDUCTASE COMPLEX 7.8 KDA PROTEIN"/>
    <property type="match status" value="1"/>
</dbReference>
<dbReference type="PANTHER" id="PTHR15336:SF0">
    <property type="entry name" value="CYTOCHROME B-C1 COMPLEX SUBUNIT 6, MITOCHONDRIAL"/>
    <property type="match status" value="1"/>
</dbReference>
<evidence type="ECO:0000259" key="10">
    <source>
        <dbReference type="Pfam" id="PF02320"/>
    </source>
</evidence>
<dbReference type="InterPro" id="IPR023184">
    <property type="entry name" value="Ubol_cytC_Rdtase_hinge_dom"/>
</dbReference>
<evidence type="ECO:0000256" key="3">
    <source>
        <dbReference type="ARBA" id="ARBA00022448"/>
    </source>
</evidence>
<comment type="similarity">
    <text evidence="2">Belongs to the UQCRH/QCR6 family.</text>
</comment>
<dbReference type="InterPro" id="IPR003422">
    <property type="entry name" value="Cyt_b-c1_6"/>
</dbReference>
<evidence type="ECO:0000313" key="11">
    <source>
        <dbReference type="EMBL" id="NDV41647.1"/>
    </source>
</evidence>
<keyword evidence="3" id="KW-0813">Transport</keyword>
<dbReference type="AlphaFoldDB" id="A0A6B2LXN0"/>
<dbReference type="GO" id="GO:0006122">
    <property type="term" value="P:mitochondrial electron transport, ubiquinol to cytochrome c"/>
    <property type="evidence" value="ECO:0007669"/>
    <property type="project" value="InterPro"/>
</dbReference>
<comment type="subcellular location">
    <subcellularLocation>
        <location evidence="1">Mitochondrion inner membrane</location>
        <topology evidence="1">Peripheral membrane protein</topology>
        <orientation evidence="1">Intermembrane side</orientation>
    </subcellularLocation>
</comment>
<evidence type="ECO:0000256" key="2">
    <source>
        <dbReference type="ARBA" id="ARBA00006498"/>
    </source>
</evidence>
<dbReference type="GO" id="GO:0005743">
    <property type="term" value="C:mitochondrial inner membrane"/>
    <property type="evidence" value="ECO:0007669"/>
    <property type="project" value="UniProtKB-SubCell"/>
</dbReference>
<evidence type="ECO:0000256" key="9">
    <source>
        <dbReference type="ARBA" id="ARBA00023157"/>
    </source>
</evidence>
<feature type="domain" description="Ubiquinol-cytochrome C reductase hinge" evidence="10">
    <location>
        <begin position="6"/>
        <end position="64"/>
    </location>
</feature>